<name>A0A3B0A7D2_9ACTN</name>
<dbReference type="InterPro" id="IPR028978">
    <property type="entry name" value="Chorismate_lyase_/UTRA_dom_sf"/>
</dbReference>
<dbReference type="AlphaFoldDB" id="A0A3B0A7D2"/>
<dbReference type="Pfam" id="PF07702">
    <property type="entry name" value="UTRA"/>
    <property type="match status" value="1"/>
</dbReference>
<protein>
    <submittedName>
        <fullName evidence="2">UTRA domain-containing protein</fullName>
    </submittedName>
</protein>
<organism evidence="2 3">
    <name type="scientific">Streptomyces klenkii</name>
    <dbReference type="NCBI Taxonomy" id="1420899"/>
    <lineage>
        <taxon>Bacteria</taxon>
        <taxon>Bacillati</taxon>
        <taxon>Actinomycetota</taxon>
        <taxon>Actinomycetes</taxon>
        <taxon>Kitasatosporales</taxon>
        <taxon>Streptomycetaceae</taxon>
        <taxon>Streptomyces</taxon>
    </lineage>
</organism>
<evidence type="ECO:0000313" key="3">
    <source>
        <dbReference type="Proteomes" id="UP000270343"/>
    </source>
</evidence>
<dbReference type="Gene3D" id="3.40.1410.10">
    <property type="entry name" value="Chorismate lyase-like"/>
    <property type="match status" value="1"/>
</dbReference>
<reference evidence="2 3" key="1">
    <citation type="journal article" date="2015" name="Antonie Van Leeuwenhoek">
        <title>Streptomyces klenkii sp. nov., isolated from deep marine sediment.</title>
        <authorList>
            <person name="Veyisoglu A."/>
            <person name="Sahin N."/>
        </authorList>
    </citation>
    <scope>NUCLEOTIDE SEQUENCE [LARGE SCALE GENOMIC DNA]</scope>
    <source>
        <strain evidence="2 3">KCTC 29202</strain>
    </source>
</reference>
<dbReference type="Proteomes" id="UP000270343">
    <property type="component" value="Unassembled WGS sequence"/>
</dbReference>
<dbReference type="InterPro" id="IPR050679">
    <property type="entry name" value="Bact_HTH_transcr_reg"/>
</dbReference>
<dbReference type="PANTHER" id="PTHR44846:SF17">
    <property type="entry name" value="GNTR-FAMILY TRANSCRIPTIONAL REGULATOR"/>
    <property type="match status" value="1"/>
</dbReference>
<comment type="caution">
    <text evidence="2">The sequence shown here is derived from an EMBL/GenBank/DDBJ whole genome shotgun (WGS) entry which is preliminary data.</text>
</comment>
<gene>
    <name evidence="2" type="ORF">D7231_34560</name>
</gene>
<dbReference type="InterPro" id="IPR011663">
    <property type="entry name" value="UTRA"/>
</dbReference>
<dbReference type="SMART" id="SM00866">
    <property type="entry name" value="UTRA"/>
    <property type="match status" value="1"/>
</dbReference>
<dbReference type="PANTHER" id="PTHR44846">
    <property type="entry name" value="MANNOSYL-D-GLYCERATE TRANSPORT/METABOLISM SYSTEM REPRESSOR MNGR-RELATED"/>
    <property type="match status" value="1"/>
</dbReference>
<evidence type="ECO:0000259" key="1">
    <source>
        <dbReference type="SMART" id="SM00866"/>
    </source>
</evidence>
<proteinExistence type="predicted"/>
<keyword evidence="3" id="KW-1185">Reference proteome</keyword>
<evidence type="ECO:0000313" key="2">
    <source>
        <dbReference type="EMBL" id="RKN56755.1"/>
    </source>
</evidence>
<dbReference type="OrthoDB" id="3620754at2"/>
<dbReference type="GO" id="GO:0003677">
    <property type="term" value="F:DNA binding"/>
    <property type="evidence" value="ECO:0007669"/>
    <property type="project" value="InterPro"/>
</dbReference>
<accession>A0A3B0A7D2</accession>
<feature type="domain" description="UbiC transcription regulator-associated" evidence="1">
    <location>
        <begin position="38"/>
        <end position="178"/>
    </location>
</feature>
<dbReference type="SUPFAM" id="SSF64288">
    <property type="entry name" value="Chorismate lyase-like"/>
    <property type="match status" value="1"/>
</dbReference>
<sequence>MRSGPRRAGADVTEKWTSVSTPYLLPRAAGESDAWTAEAPGRTSQRLTEVTMAQPPVEVAEALRLAAGDRAVVRRRLILLDGQPVELADSYYPPRIADATPLAEPTKIPGGATTLLARLGYHVHRAVEDIEQRPAEPHETEALLLEPGASVLTLTRTSYSANGAPFEASLMVMKAPRRLRYELEIQ</sequence>
<dbReference type="GO" id="GO:0045892">
    <property type="term" value="P:negative regulation of DNA-templated transcription"/>
    <property type="evidence" value="ECO:0007669"/>
    <property type="project" value="TreeGrafter"/>
</dbReference>
<dbReference type="EMBL" id="RBAM01000062">
    <property type="protein sequence ID" value="RKN56755.1"/>
    <property type="molecule type" value="Genomic_DNA"/>
</dbReference>